<evidence type="ECO:0000313" key="2">
    <source>
        <dbReference type="Proteomes" id="UP000054538"/>
    </source>
</evidence>
<sequence length="164" mass="17950">MSLQYHSRVRQGHIGSGTLQQLAGDIPLSRRRPYFLGSGEDEGTKEAHNSLVITIHGLDEHSDPLWSRRSELRTTKKGPDHVLLSPTCSMAKYVFLPGSAAPFTTTSLGQSPPLSRAITPLFDLDSQHSVVTTSAPLPQLSSRGLAYPNVLRPPAFPHLVRHLL</sequence>
<reference evidence="1 2" key="1">
    <citation type="submission" date="2014-04" db="EMBL/GenBank/DDBJ databases">
        <authorList>
            <consortium name="DOE Joint Genome Institute"/>
            <person name="Kuo A."/>
            <person name="Kohler A."/>
            <person name="Jargeat P."/>
            <person name="Nagy L.G."/>
            <person name="Floudas D."/>
            <person name="Copeland A."/>
            <person name="Barry K.W."/>
            <person name="Cichocki N."/>
            <person name="Veneault-Fourrey C."/>
            <person name="LaButti K."/>
            <person name="Lindquist E.A."/>
            <person name="Lipzen A."/>
            <person name="Lundell T."/>
            <person name="Morin E."/>
            <person name="Murat C."/>
            <person name="Sun H."/>
            <person name="Tunlid A."/>
            <person name="Henrissat B."/>
            <person name="Grigoriev I.V."/>
            <person name="Hibbett D.S."/>
            <person name="Martin F."/>
            <person name="Nordberg H.P."/>
            <person name="Cantor M.N."/>
            <person name="Hua S.X."/>
        </authorList>
    </citation>
    <scope>NUCLEOTIDE SEQUENCE [LARGE SCALE GENOMIC DNA]</scope>
    <source>
        <strain evidence="1 2">Ve08.2h10</strain>
    </source>
</reference>
<dbReference type="InParanoid" id="A0A0D0DU57"/>
<accession>A0A0D0DU57</accession>
<dbReference type="EMBL" id="KN825284">
    <property type="protein sequence ID" value="KIK92396.1"/>
    <property type="molecule type" value="Genomic_DNA"/>
</dbReference>
<dbReference type="HOGENOM" id="CLU_1619574_0_0_1"/>
<proteinExistence type="predicted"/>
<dbReference type="Proteomes" id="UP000054538">
    <property type="component" value="Unassembled WGS sequence"/>
</dbReference>
<organism evidence="1 2">
    <name type="scientific">Paxillus rubicundulus Ve08.2h10</name>
    <dbReference type="NCBI Taxonomy" id="930991"/>
    <lineage>
        <taxon>Eukaryota</taxon>
        <taxon>Fungi</taxon>
        <taxon>Dikarya</taxon>
        <taxon>Basidiomycota</taxon>
        <taxon>Agaricomycotina</taxon>
        <taxon>Agaricomycetes</taxon>
        <taxon>Agaricomycetidae</taxon>
        <taxon>Boletales</taxon>
        <taxon>Paxilineae</taxon>
        <taxon>Paxillaceae</taxon>
        <taxon>Paxillus</taxon>
    </lineage>
</organism>
<dbReference type="AlphaFoldDB" id="A0A0D0DU57"/>
<keyword evidence="2" id="KW-1185">Reference proteome</keyword>
<evidence type="ECO:0000313" key="1">
    <source>
        <dbReference type="EMBL" id="KIK92396.1"/>
    </source>
</evidence>
<name>A0A0D0DU57_9AGAM</name>
<reference evidence="2" key="2">
    <citation type="submission" date="2015-01" db="EMBL/GenBank/DDBJ databases">
        <title>Evolutionary Origins and Diversification of the Mycorrhizal Mutualists.</title>
        <authorList>
            <consortium name="DOE Joint Genome Institute"/>
            <consortium name="Mycorrhizal Genomics Consortium"/>
            <person name="Kohler A."/>
            <person name="Kuo A."/>
            <person name="Nagy L.G."/>
            <person name="Floudas D."/>
            <person name="Copeland A."/>
            <person name="Barry K.W."/>
            <person name="Cichocki N."/>
            <person name="Veneault-Fourrey C."/>
            <person name="LaButti K."/>
            <person name="Lindquist E.A."/>
            <person name="Lipzen A."/>
            <person name="Lundell T."/>
            <person name="Morin E."/>
            <person name="Murat C."/>
            <person name="Riley R."/>
            <person name="Ohm R."/>
            <person name="Sun H."/>
            <person name="Tunlid A."/>
            <person name="Henrissat B."/>
            <person name="Grigoriev I.V."/>
            <person name="Hibbett D.S."/>
            <person name="Martin F."/>
        </authorList>
    </citation>
    <scope>NUCLEOTIDE SEQUENCE [LARGE SCALE GENOMIC DNA]</scope>
    <source>
        <strain evidence="2">Ve08.2h10</strain>
    </source>
</reference>
<protein>
    <submittedName>
        <fullName evidence="1">Uncharacterized protein</fullName>
    </submittedName>
</protein>
<gene>
    <name evidence="1" type="ORF">PAXRUDRAFT_578134</name>
</gene>